<dbReference type="Proteomes" id="UP001341840">
    <property type="component" value="Unassembled WGS sequence"/>
</dbReference>
<evidence type="ECO:0000313" key="3">
    <source>
        <dbReference type="Proteomes" id="UP001341840"/>
    </source>
</evidence>
<reference evidence="2 3" key="1">
    <citation type="journal article" date="2023" name="Plants (Basel)">
        <title>Bridging the Gap: Combining Genomics and Transcriptomics Approaches to Understand Stylosanthes scabra, an Orphan Legume from the Brazilian Caatinga.</title>
        <authorList>
            <person name="Ferreira-Neto J.R.C."/>
            <person name="da Silva M.D."/>
            <person name="Binneck E."/>
            <person name="de Melo N.F."/>
            <person name="da Silva R.H."/>
            <person name="de Melo A.L.T.M."/>
            <person name="Pandolfi V."/>
            <person name="Bustamante F.O."/>
            <person name="Brasileiro-Vidal A.C."/>
            <person name="Benko-Iseppon A.M."/>
        </authorList>
    </citation>
    <scope>NUCLEOTIDE SEQUENCE [LARGE SCALE GENOMIC DNA]</scope>
    <source>
        <tissue evidence="2">Leaves</tissue>
    </source>
</reference>
<name>A0ABU6XWZ0_9FABA</name>
<feature type="region of interest" description="Disordered" evidence="1">
    <location>
        <begin position="195"/>
        <end position="231"/>
    </location>
</feature>
<gene>
    <name evidence="2" type="ORF">PIB30_090972</name>
</gene>
<keyword evidence="3" id="KW-1185">Reference proteome</keyword>
<sequence>MRNFELPRETYIREVRSLLDVIPDLGLVLPLRETIDLAPHRDGDVTVAVQMTASPPCWRSYFIKPTDMIYDGSADPHIHLNDFEHRMICDGTVDENEFTISRDNTKHPINLLAVIQKPNETTRKFIKRFNAECKIIDGLVDGVASLCLTNGLANDEFRKLLMTKPVWTRKEMQVIAKEFIHREEVNRVVAATKNPQTHTAPGGHGQVHHPRDNQRETESRGNPKPPKQKFDNYIYSIGSFHHGDLPPGFRKWRPPQS</sequence>
<feature type="compositionally biased region" description="Basic and acidic residues" evidence="1">
    <location>
        <begin position="209"/>
        <end position="221"/>
    </location>
</feature>
<comment type="caution">
    <text evidence="2">The sequence shown here is derived from an EMBL/GenBank/DDBJ whole genome shotgun (WGS) entry which is preliminary data.</text>
</comment>
<evidence type="ECO:0000313" key="2">
    <source>
        <dbReference type="EMBL" id="MED6201023.1"/>
    </source>
</evidence>
<protein>
    <submittedName>
        <fullName evidence="2">Uncharacterized protein</fullName>
    </submittedName>
</protein>
<accession>A0ABU6XWZ0</accession>
<evidence type="ECO:0000256" key="1">
    <source>
        <dbReference type="SAM" id="MobiDB-lite"/>
    </source>
</evidence>
<dbReference type="EMBL" id="JASCZI010213236">
    <property type="protein sequence ID" value="MED6201023.1"/>
    <property type="molecule type" value="Genomic_DNA"/>
</dbReference>
<proteinExistence type="predicted"/>
<organism evidence="2 3">
    <name type="scientific">Stylosanthes scabra</name>
    <dbReference type="NCBI Taxonomy" id="79078"/>
    <lineage>
        <taxon>Eukaryota</taxon>
        <taxon>Viridiplantae</taxon>
        <taxon>Streptophyta</taxon>
        <taxon>Embryophyta</taxon>
        <taxon>Tracheophyta</taxon>
        <taxon>Spermatophyta</taxon>
        <taxon>Magnoliopsida</taxon>
        <taxon>eudicotyledons</taxon>
        <taxon>Gunneridae</taxon>
        <taxon>Pentapetalae</taxon>
        <taxon>rosids</taxon>
        <taxon>fabids</taxon>
        <taxon>Fabales</taxon>
        <taxon>Fabaceae</taxon>
        <taxon>Papilionoideae</taxon>
        <taxon>50 kb inversion clade</taxon>
        <taxon>dalbergioids sensu lato</taxon>
        <taxon>Dalbergieae</taxon>
        <taxon>Pterocarpus clade</taxon>
        <taxon>Stylosanthes</taxon>
    </lineage>
</organism>